<organism evidence="2 3">
    <name type="scientific">Aquipseudomonas alcaligenes</name>
    <name type="common">Pseudomonas alcaligenes</name>
    <dbReference type="NCBI Taxonomy" id="43263"/>
    <lineage>
        <taxon>Bacteria</taxon>
        <taxon>Pseudomonadati</taxon>
        <taxon>Pseudomonadota</taxon>
        <taxon>Gammaproteobacteria</taxon>
        <taxon>Pseudomonadales</taxon>
        <taxon>Pseudomonadaceae</taxon>
        <taxon>Aquipseudomonas</taxon>
    </lineage>
</organism>
<reference evidence="2 3" key="1">
    <citation type="submission" date="2018-09" db="EMBL/GenBank/DDBJ databases">
        <title>Metagenome Assembled Genomes from an Advanced Water Purification Facility.</title>
        <authorList>
            <person name="Stamps B.W."/>
            <person name="Spear J.R."/>
        </authorList>
    </citation>
    <scope>NUCLEOTIDE SEQUENCE [LARGE SCALE GENOMIC DNA]</scope>
    <source>
        <strain evidence="2">Bin_52_1</strain>
    </source>
</reference>
<feature type="coiled-coil region" evidence="1">
    <location>
        <begin position="221"/>
        <end position="255"/>
    </location>
</feature>
<evidence type="ECO:0000313" key="3">
    <source>
        <dbReference type="Proteomes" id="UP000321110"/>
    </source>
</evidence>
<comment type="caution">
    <text evidence="2">The sequence shown here is derived from an EMBL/GenBank/DDBJ whole genome shotgun (WGS) entry which is preliminary data.</text>
</comment>
<feature type="coiled-coil region" evidence="1">
    <location>
        <begin position="24"/>
        <end position="51"/>
    </location>
</feature>
<dbReference type="Proteomes" id="UP000321110">
    <property type="component" value="Unassembled WGS sequence"/>
</dbReference>
<proteinExistence type="predicted"/>
<name>A0A5C7WE59_AQUAC</name>
<dbReference type="AlphaFoldDB" id="A0A5C7WE59"/>
<evidence type="ECO:0000313" key="2">
    <source>
        <dbReference type="EMBL" id="TXI35726.1"/>
    </source>
</evidence>
<sequence length="336" mass="35714">MGIKKGYDAKKLYEEAKNIGSSAERRHRRAVKDLEEKREQTHANLVVLGDEKVRIFTSTGQYIVDQVRNARSNIQQVEFEKSALAETELAIFESDIAKMAPLNIASDSAKSMALAAIGASGIYTTVGMTAAASTGTAIASLSGAAATNATMAWLGGGSLAAGGLGVASGAWVLAGTVAGPALAITGFTLASKAEAAVTEAEEFAAEVKLKIAELEPIHFMLDSICQNINETKGALESLEAAFSHATQEYQRLLKKSESLWQKILKKFSEKRRTQETADIEAGLTRLVAIFKAIKEVIQAPILDEEQLPVTGLTTRLSHVLEVANVPAITAPEGEKA</sequence>
<accession>A0A5C7WE59</accession>
<protein>
    <submittedName>
        <fullName evidence="2">Uncharacterized protein</fullName>
    </submittedName>
</protein>
<evidence type="ECO:0000256" key="1">
    <source>
        <dbReference type="SAM" id="Coils"/>
    </source>
</evidence>
<keyword evidence="1" id="KW-0175">Coiled coil</keyword>
<gene>
    <name evidence="2" type="ORF">E6Q69_00920</name>
</gene>
<dbReference type="EMBL" id="SSFO01000016">
    <property type="protein sequence ID" value="TXI35726.1"/>
    <property type="molecule type" value="Genomic_DNA"/>
</dbReference>